<sequence length="76" mass="8435">MSDGIDEAWDARVKGILKAELKRKGITYAQLVDKLAAFGVKETEPNIRNKLARGKFTAVFMIQILTAIGSNTIRIE</sequence>
<dbReference type="Pfam" id="PF20075">
    <property type="entry name" value="DUF6471"/>
    <property type="match status" value="1"/>
</dbReference>
<gene>
    <name evidence="2" type="ORF">F6X53_22375</name>
</gene>
<accession>A0A6L3T0K6</accession>
<name>A0A6L3T0K6_9HYPH</name>
<comment type="caution">
    <text evidence="2">The sequence shown here is derived from an EMBL/GenBank/DDBJ whole genome shotgun (WGS) entry which is preliminary data.</text>
</comment>
<evidence type="ECO:0000313" key="3">
    <source>
        <dbReference type="Proteomes" id="UP000474159"/>
    </source>
</evidence>
<dbReference type="Proteomes" id="UP000474159">
    <property type="component" value="Unassembled WGS sequence"/>
</dbReference>
<proteinExistence type="predicted"/>
<dbReference type="RefSeq" id="WP_151002572.1">
    <property type="nucleotide sequence ID" value="NZ_BPQY01000494.1"/>
</dbReference>
<protein>
    <recommendedName>
        <fullName evidence="1">DUF6471 domain-containing protein</fullName>
    </recommendedName>
</protein>
<evidence type="ECO:0000313" key="2">
    <source>
        <dbReference type="EMBL" id="KAB1076646.1"/>
    </source>
</evidence>
<feature type="domain" description="DUF6471" evidence="1">
    <location>
        <begin position="9"/>
        <end position="73"/>
    </location>
</feature>
<keyword evidence="3" id="KW-1185">Reference proteome</keyword>
<dbReference type="EMBL" id="VZZK01000028">
    <property type="protein sequence ID" value="KAB1076646.1"/>
    <property type="molecule type" value="Genomic_DNA"/>
</dbReference>
<organism evidence="2 3">
    <name type="scientific">Methylobacterium soli</name>
    <dbReference type="NCBI Taxonomy" id="553447"/>
    <lineage>
        <taxon>Bacteria</taxon>
        <taxon>Pseudomonadati</taxon>
        <taxon>Pseudomonadota</taxon>
        <taxon>Alphaproteobacteria</taxon>
        <taxon>Hyphomicrobiales</taxon>
        <taxon>Methylobacteriaceae</taxon>
        <taxon>Methylobacterium</taxon>
    </lineage>
</organism>
<evidence type="ECO:0000259" key="1">
    <source>
        <dbReference type="Pfam" id="PF20075"/>
    </source>
</evidence>
<reference evidence="2 3" key="1">
    <citation type="submission" date="2019-09" db="EMBL/GenBank/DDBJ databases">
        <title>YIM 48816 draft genome.</title>
        <authorList>
            <person name="Jiang L."/>
        </authorList>
    </citation>
    <scope>NUCLEOTIDE SEQUENCE [LARGE SCALE GENOMIC DNA]</scope>
    <source>
        <strain evidence="2 3">YIM 48816</strain>
    </source>
</reference>
<dbReference type="InterPro" id="IPR045526">
    <property type="entry name" value="DUF6471"/>
</dbReference>
<dbReference type="OrthoDB" id="9808716at2"/>
<dbReference type="AlphaFoldDB" id="A0A6L3T0K6"/>